<dbReference type="PANTHER" id="PTHR31371">
    <property type="entry name" value="BNAC09G50660D PROTEIN"/>
    <property type="match status" value="1"/>
</dbReference>
<organism evidence="4 5">
    <name type="scientific">Urochloa decumbens</name>
    <dbReference type="NCBI Taxonomy" id="240449"/>
    <lineage>
        <taxon>Eukaryota</taxon>
        <taxon>Viridiplantae</taxon>
        <taxon>Streptophyta</taxon>
        <taxon>Embryophyta</taxon>
        <taxon>Tracheophyta</taxon>
        <taxon>Spermatophyta</taxon>
        <taxon>Magnoliopsida</taxon>
        <taxon>Liliopsida</taxon>
        <taxon>Poales</taxon>
        <taxon>Poaceae</taxon>
        <taxon>PACMAD clade</taxon>
        <taxon>Panicoideae</taxon>
        <taxon>Panicodae</taxon>
        <taxon>Paniceae</taxon>
        <taxon>Melinidinae</taxon>
        <taxon>Urochloa</taxon>
    </lineage>
</organism>
<dbReference type="PANTHER" id="PTHR31371:SF24">
    <property type="entry name" value="AVR9_CF-9 RAPIDLY ELICITED PROTEIN 137"/>
    <property type="match status" value="1"/>
</dbReference>
<gene>
    <name evidence="4" type="ORF">URODEC1_LOCUS16456</name>
</gene>
<feature type="domain" description="DUF3475" evidence="3">
    <location>
        <begin position="26"/>
        <end position="82"/>
    </location>
</feature>
<dbReference type="InterPro" id="IPR021864">
    <property type="entry name" value="DUF3475"/>
</dbReference>
<dbReference type="AlphaFoldDB" id="A0ABC8WRF8"/>
<sequence length="497" mass="53917">MPPRSWLADLRSRLGGGGARSDGLGILAFEAAATMSRLVSLHRTLSDAEFRRLRADVLRAEGVARLTSADQSFLLRLACAELVADLDRAAAAVARLAAARCRAGAAAEAAPLPLLRDFDRLYADAKHGRLAQLDSAVGFSRGAGKRLRKMERHVAAAARLYEEMDALRELEASERRMEQWKQHSGPIIPSSHSHTAAQGKKKPTAAEPGEKLMRELRAQRQKVRRLMEGSLWSADAARAARLMAKSVLVVLARISIAFGAFVPGLPSLTTAGRALPLGYSSGPLHRSVPPGAALRHSAPIFGQKDTTALSVFEPIKPSPSTIGGSGMELRYANVIMSVETLLAALRPMPPAATAGGGGEEVQEEGMIDLSKRDGLYKMLPVTIRDAVNAKLRESWRGQHAAAGVGEAAAAAARGEVEAALRWLAPMARDTVRWSDERSMERGQRFSMQPRAFMVQTLHFADRRKADAAIVDLLVGLSCVCWYDDERRRLESVDWDDE</sequence>
<feature type="compositionally biased region" description="Low complexity" evidence="1">
    <location>
        <begin position="183"/>
        <end position="194"/>
    </location>
</feature>
<protein>
    <submittedName>
        <fullName evidence="4">Uncharacterized protein</fullName>
    </submittedName>
</protein>
<accession>A0ABC8WRF8</accession>
<feature type="domain" description="DUF668" evidence="2">
    <location>
        <begin position="321"/>
        <end position="432"/>
    </location>
</feature>
<reference evidence="5" key="1">
    <citation type="submission" date="2024-06" db="EMBL/GenBank/DDBJ databases">
        <authorList>
            <person name="Ryan C."/>
        </authorList>
    </citation>
    <scope>NUCLEOTIDE SEQUENCE [LARGE SCALE GENOMIC DNA]</scope>
</reference>
<dbReference type="Proteomes" id="UP001497457">
    <property type="component" value="Chromosome 13rd"/>
</dbReference>
<dbReference type="EMBL" id="OZ075123">
    <property type="protein sequence ID" value="CAL4913758.1"/>
    <property type="molecule type" value="Genomic_DNA"/>
</dbReference>
<dbReference type="Pfam" id="PF11961">
    <property type="entry name" value="DUF3475"/>
    <property type="match status" value="1"/>
</dbReference>
<name>A0ABC8WRF8_9POAL</name>
<feature type="region of interest" description="Disordered" evidence="1">
    <location>
        <begin position="178"/>
        <end position="208"/>
    </location>
</feature>
<evidence type="ECO:0000313" key="5">
    <source>
        <dbReference type="Proteomes" id="UP001497457"/>
    </source>
</evidence>
<reference evidence="4 5" key="2">
    <citation type="submission" date="2024-10" db="EMBL/GenBank/DDBJ databases">
        <authorList>
            <person name="Ryan C."/>
        </authorList>
    </citation>
    <scope>NUCLEOTIDE SEQUENCE [LARGE SCALE GENOMIC DNA]</scope>
</reference>
<dbReference type="Pfam" id="PF05003">
    <property type="entry name" value="DUF668"/>
    <property type="match status" value="1"/>
</dbReference>
<evidence type="ECO:0000259" key="3">
    <source>
        <dbReference type="Pfam" id="PF11961"/>
    </source>
</evidence>
<evidence type="ECO:0000259" key="2">
    <source>
        <dbReference type="Pfam" id="PF05003"/>
    </source>
</evidence>
<evidence type="ECO:0000313" key="4">
    <source>
        <dbReference type="EMBL" id="CAL4913758.1"/>
    </source>
</evidence>
<dbReference type="InterPro" id="IPR007700">
    <property type="entry name" value="DUF668"/>
</dbReference>
<evidence type="ECO:0000256" key="1">
    <source>
        <dbReference type="SAM" id="MobiDB-lite"/>
    </source>
</evidence>
<proteinExistence type="predicted"/>
<keyword evidence="5" id="KW-1185">Reference proteome</keyword>